<evidence type="ECO:0000313" key="2">
    <source>
        <dbReference type="Proteomes" id="UP000182444"/>
    </source>
</evidence>
<gene>
    <name evidence="1" type="ORF">YALI1_F38538g</name>
</gene>
<dbReference type="VEuPathDB" id="FungiDB:YALI1_F38538g"/>
<dbReference type="GO" id="GO:0005801">
    <property type="term" value="C:cis-Golgi network"/>
    <property type="evidence" value="ECO:0007669"/>
    <property type="project" value="TreeGrafter"/>
</dbReference>
<dbReference type="GO" id="GO:0000324">
    <property type="term" value="C:fungal-type vacuole"/>
    <property type="evidence" value="ECO:0007669"/>
    <property type="project" value="TreeGrafter"/>
</dbReference>
<dbReference type="AlphaFoldDB" id="A0A1D8NQM0"/>
<organism evidence="1 2">
    <name type="scientific">Yarrowia lipolytica</name>
    <name type="common">Candida lipolytica</name>
    <dbReference type="NCBI Taxonomy" id="4952"/>
    <lineage>
        <taxon>Eukaryota</taxon>
        <taxon>Fungi</taxon>
        <taxon>Dikarya</taxon>
        <taxon>Ascomycota</taxon>
        <taxon>Saccharomycotina</taxon>
        <taxon>Dipodascomycetes</taxon>
        <taxon>Dipodascales</taxon>
        <taxon>Dipodascales incertae sedis</taxon>
        <taxon>Yarrowia</taxon>
    </lineage>
</organism>
<reference evidence="1 2" key="1">
    <citation type="journal article" date="2016" name="PLoS ONE">
        <title>Sequence Assembly of Yarrowia lipolytica Strain W29/CLIB89 Shows Transposable Element Diversity.</title>
        <authorList>
            <person name="Magnan C."/>
            <person name="Yu J."/>
            <person name="Chang I."/>
            <person name="Jahn E."/>
            <person name="Kanomata Y."/>
            <person name="Wu J."/>
            <person name="Zeller M."/>
            <person name="Oakes M."/>
            <person name="Baldi P."/>
            <person name="Sandmeyer S."/>
        </authorList>
    </citation>
    <scope>NUCLEOTIDE SEQUENCE [LARGE SCALE GENOMIC DNA]</scope>
    <source>
        <strain evidence="2">CLIB89(W29)</strain>
    </source>
</reference>
<dbReference type="EMBL" id="CP017558">
    <property type="protein sequence ID" value="AOW07931.1"/>
    <property type="molecule type" value="Genomic_DNA"/>
</dbReference>
<protein>
    <submittedName>
        <fullName evidence="1">Uncharacterized protein</fullName>
    </submittedName>
</protein>
<dbReference type="RefSeq" id="XP_506071.3">
    <property type="nucleotide sequence ID" value="XM_506071.3"/>
</dbReference>
<dbReference type="PROSITE" id="PS51354">
    <property type="entry name" value="GLUTAREDOXIN_2"/>
    <property type="match status" value="1"/>
</dbReference>
<sequence length="131" mass="15057">MTHHKNNNKDNHDDELYIEVYQKYLEKAQRLIDEHKVLVVALSWSDACEEIKTCLQTIKGELEPFYLELDKEEAMDRVELQKAFVEITSSNAIPSVFVKGKHIGSGEEVMELFHDKKLSEVLAKAGVELPK</sequence>
<dbReference type="InterPro" id="IPR036249">
    <property type="entry name" value="Thioredoxin-like_sf"/>
</dbReference>
<proteinExistence type="predicted"/>
<dbReference type="GeneID" id="2907913"/>
<dbReference type="GO" id="GO:0034599">
    <property type="term" value="P:cellular response to oxidative stress"/>
    <property type="evidence" value="ECO:0007669"/>
    <property type="project" value="TreeGrafter"/>
</dbReference>
<name>A0A1D8NQM0_YARLL</name>
<dbReference type="PANTHER" id="PTHR45694">
    <property type="entry name" value="GLUTAREDOXIN 2"/>
    <property type="match status" value="1"/>
</dbReference>
<dbReference type="Gene3D" id="3.40.30.10">
    <property type="entry name" value="Glutaredoxin"/>
    <property type="match status" value="1"/>
</dbReference>
<dbReference type="Proteomes" id="UP000182444">
    <property type="component" value="Chromosome 1F"/>
</dbReference>
<dbReference type="PANTHER" id="PTHR45694:SF5">
    <property type="entry name" value="GLUTAREDOXIN 2"/>
    <property type="match status" value="1"/>
</dbReference>
<evidence type="ECO:0000313" key="1">
    <source>
        <dbReference type="EMBL" id="AOW07931.1"/>
    </source>
</evidence>
<dbReference type="GO" id="GO:0015038">
    <property type="term" value="F:glutathione disulfide oxidoreductase activity"/>
    <property type="evidence" value="ECO:0007669"/>
    <property type="project" value="TreeGrafter"/>
</dbReference>
<dbReference type="KEGG" id="yli:2907913"/>
<dbReference type="GO" id="GO:0005796">
    <property type="term" value="C:Golgi lumen"/>
    <property type="evidence" value="ECO:0007669"/>
    <property type="project" value="TreeGrafter"/>
</dbReference>
<accession>A0A1D8NQM0</accession>
<dbReference type="SUPFAM" id="SSF52833">
    <property type="entry name" value="Thioredoxin-like"/>
    <property type="match status" value="1"/>
</dbReference>
<dbReference type="VEuPathDB" id="FungiDB:YALI0_F30899g"/>